<evidence type="ECO:0000256" key="4">
    <source>
        <dbReference type="ARBA" id="ARBA00008819"/>
    </source>
</evidence>
<gene>
    <name evidence="9" type="primary">gpmI</name>
    <name evidence="15" type="ORF">A3E09_00780</name>
</gene>
<dbReference type="EC" id="5.4.2.12" evidence="9 10"/>
<comment type="caution">
    <text evidence="9">Lacks conserved residue(s) required for the propagation of feature annotation.</text>
</comment>
<feature type="binding site" evidence="9 12">
    <location>
        <position position="394"/>
    </location>
    <ligand>
        <name>Mn(2+)</name>
        <dbReference type="ChEBI" id="CHEBI:29035"/>
        <label>1</label>
    </ligand>
</feature>
<evidence type="ECO:0000259" key="13">
    <source>
        <dbReference type="Pfam" id="PF01676"/>
    </source>
</evidence>
<proteinExistence type="inferred from homology"/>
<dbReference type="InterPro" id="IPR005995">
    <property type="entry name" value="Pgm_bpd_ind"/>
</dbReference>
<evidence type="ECO:0000256" key="9">
    <source>
        <dbReference type="HAMAP-Rule" id="MF_01038"/>
    </source>
</evidence>
<dbReference type="GO" id="GO:0005737">
    <property type="term" value="C:cytoplasm"/>
    <property type="evidence" value="ECO:0007669"/>
    <property type="project" value="InterPro"/>
</dbReference>
<protein>
    <recommendedName>
        <fullName evidence="9 10">2,3-bisphosphoglycerate-independent phosphoglycerate mutase</fullName>
        <shortName evidence="9">BPG-independent PGAM</shortName>
        <shortName evidence="9">Phosphoglyceromutase</shortName>
        <shortName evidence="9">iPGM</shortName>
        <ecNumber evidence="9 10">5.4.2.12</ecNumber>
    </recommendedName>
</protein>
<dbReference type="GO" id="GO:0006007">
    <property type="term" value="P:glucose catabolic process"/>
    <property type="evidence" value="ECO:0007669"/>
    <property type="project" value="InterPro"/>
</dbReference>
<name>A0A1G2CAZ8_9BACT</name>
<evidence type="ECO:0000313" key="16">
    <source>
        <dbReference type="Proteomes" id="UP000178796"/>
    </source>
</evidence>
<dbReference type="Pfam" id="PF06415">
    <property type="entry name" value="iPGM_N"/>
    <property type="match status" value="1"/>
</dbReference>
<feature type="binding site" evidence="9 12">
    <location>
        <position position="432"/>
    </location>
    <ligand>
        <name>Mn(2+)</name>
        <dbReference type="ChEBI" id="CHEBI:29035"/>
        <label>2</label>
    </ligand>
</feature>
<feature type="binding site" evidence="9 12">
    <location>
        <position position="11"/>
    </location>
    <ligand>
        <name>Mn(2+)</name>
        <dbReference type="ChEBI" id="CHEBI:29035"/>
        <label>2</label>
    </ligand>
</feature>
<comment type="catalytic activity">
    <reaction evidence="1 9">
        <text>(2R)-2-phosphoglycerate = (2R)-3-phosphoglycerate</text>
        <dbReference type="Rhea" id="RHEA:15901"/>
        <dbReference type="ChEBI" id="CHEBI:58272"/>
        <dbReference type="ChEBI" id="CHEBI:58289"/>
        <dbReference type="EC" id="5.4.2.12"/>
    </reaction>
</comment>
<feature type="binding site" evidence="9 12">
    <location>
        <position position="390"/>
    </location>
    <ligand>
        <name>Mn(2+)</name>
        <dbReference type="ChEBI" id="CHEBI:29035"/>
        <label>1</label>
    </ligand>
</feature>
<dbReference type="InterPro" id="IPR006124">
    <property type="entry name" value="Metalloenzyme"/>
</dbReference>
<dbReference type="PANTHER" id="PTHR31637">
    <property type="entry name" value="2,3-BISPHOSPHOGLYCERATE-INDEPENDENT PHOSPHOGLYCERATE MUTASE"/>
    <property type="match status" value="1"/>
</dbReference>
<evidence type="ECO:0000256" key="7">
    <source>
        <dbReference type="ARBA" id="ARBA00023211"/>
    </source>
</evidence>
<evidence type="ECO:0000256" key="10">
    <source>
        <dbReference type="NCBIfam" id="TIGR01307"/>
    </source>
</evidence>
<evidence type="ECO:0000256" key="3">
    <source>
        <dbReference type="ARBA" id="ARBA00004798"/>
    </source>
</evidence>
<dbReference type="Gene3D" id="3.40.1450.10">
    <property type="entry name" value="BPG-independent phosphoglycerate mutase, domain B"/>
    <property type="match status" value="1"/>
</dbReference>
<dbReference type="NCBIfam" id="TIGR01307">
    <property type="entry name" value="pgm_bpd_ind"/>
    <property type="match status" value="1"/>
</dbReference>
<reference evidence="15 16" key="1">
    <citation type="journal article" date="2016" name="Nat. Commun.">
        <title>Thousands of microbial genomes shed light on interconnected biogeochemical processes in an aquifer system.</title>
        <authorList>
            <person name="Anantharaman K."/>
            <person name="Brown C.T."/>
            <person name="Hug L.A."/>
            <person name="Sharon I."/>
            <person name="Castelle C.J."/>
            <person name="Probst A.J."/>
            <person name="Thomas B.C."/>
            <person name="Singh A."/>
            <person name="Wilkins M.J."/>
            <person name="Karaoz U."/>
            <person name="Brodie E.L."/>
            <person name="Williams K.H."/>
            <person name="Hubbard S.S."/>
            <person name="Banfield J.F."/>
        </authorList>
    </citation>
    <scope>NUCLEOTIDE SEQUENCE [LARGE SCALE GENOMIC DNA]</scope>
</reference>
<keyword evidence="7 9" id="KW-0464">Manganese</keyword>
<dbReference type="GO" id="GO:0030145">
    <property type="term" value="F:manganese ion binding"/>
    <property type="evidence" value="ECO:0007669"/>
    <property type="project" value="UniProtKB-UniRule"/>
</dbReference>
<feature type="binding site" evidence="9">
    <location>
        <position position="179"/>
    </location>
    <ligand>
        <name>substrate</name>
    </ligand>
</feature>
<feature type="binding site" evidence="9">
    <location>
        <position position="323"/>
    </location>
    <ligand>
        <name>substrate</name>
    </ligand>
</feature>
<sequence length="514" mass="56987">MRRTYVLLVLDGWGIGKKDHSNPLFVQKPKNIEALRREFPSGSLQASGIAVGLPWEEEGNSEVGHLTLGAGRVLYQHYPRITIAIRDGSFFKNEALLGAMNHAKAMNSRLHLVGLLTLGNVHASLGHLQALLELAKREGVPNVALQLFVDGKDSPPKSVRELLAKLDGAGPLVASVSGRYYAMDRDRHFDRTERTYRVLLGEGDAAESVEAAVGAAYQRNLTDEFLPPVRIGAEPRGIQPNDAVIFFNFREDSMRQITEPFLKPGFDAFPVQPRENLYVATMTLYEERFENPVAFPSERVEESLGKALSDAGKIQLRIAETEKYAHVTYFFNGYKDQPFKNEYRVLIPSKNVPHHDEHPEMMAREITDRVLQAIEEGGYDFVLVNFANPDIIAHTGNFEAAQKAVQVVDENIGRIVQSVLAANGVLLVTSDHGNVERMLDPLTGTPETKHDPNPVPVYLIAKEYARARDPEEAEQNEKISIGTLADVTPTILDLMGIPKPKEMGGQSLLSTLPL</sequence>
<evidence type="ECO:0000256" key="11">
    <source>
        <dbReference type="PIRSR" id="PIRSR001492-1"/>
    </source>
</evidence>
<keyword evidence="6 9" id="KW-0324">Glycolysis</keyword>
<dbReference type="Gene3D" id="3.40.720.10">
    <property type="entry name" value="Alkaline Phosphatase, subunit A"/>
    <property type="match status" value="1"/>
</dbReference>
<comment type="caution">
    <text evidence="15">The sequence shown here is derived from an EMBL/GenBank/DDBJ whole genome shotgun (WGS) entry which is preliminary data.</text>
</comment>
<feature type="domain" description="Metalloenzyme" evidence="13">
    <location>
        <begin position="4"/>
        <end position="498"/>
    </location>
</feature>
<dbReference type="GO" id="GO:0004619">
    <property type="term" value="F:phosphoglycerate mutase activity"/>
    <property type="evidence" value="ECO:0007669"/>
    <property type="project" value="UniProtKB-UniRule"/>
</dbReference>
<accession>A0A1G2CAZ8</accession>
<comment type="subunit">
    <text evidence="9">Monomer.</text>
</comment>
<feature type="binding site" evidence="9 12">
    <location>
        <position position="431"/>
    </location>
    <ligand>
        <name>Mn(2+)</name>
        <dbReference type="ChEBI" id="CHEBI:29035"/>
        <label>2</label>
    </ligand>
</feature>
<dbReference type="AlphaFoldDB" id="A0A1G2CAZ8"/>
<evidence type="ECO:0000256" key="12">
    <source>
        <dbReference type="PIRSR" id="PIRSR001492-3"/>
    </source>
</evidence>
<comment type="function">
    <text evidence="2 9">Catalyzes the interconversion of 2-phosphoglycerate and 3-phosphoglycerate.</text>
</comment>
<evidence type="ECO:0000256" key="8">
    <source>
        <dbReference type="ARBA" id="ARBA00023235"/>
    </source>
</evidence>
<dbReference type="SUPFAM" id="SSF53649">
    <property type="entry name" value="Alkaline phosphatase-like"/>
    <property type="match status" value="1"/>
</dbReference>
<dbReference type="InterPro" id="IPR011258">
    <property type="entry name" value="BPG-indep_PGM_N"/>
</dbReference>
<evidence type="ECO:0000256" key="2">
    <source>
        <dbReference type="ARBA" id="ARBA00002315"/>
    </source>
</evidence>
<comment type="cofactor">
    <cofactor evidence="9">
        <name>Mn(2+)</name>
        <dbReference type="ChEBI" id="CHEBI:29035"/>
    </cofactor>
    <text evidence="9">Binds 2 manganese ions per subunit.</text>
</comment>
<dbReference type="FunFam" id="3.40.1450.10:FF:000002">
    <property type="entry name" value="2,3-bisphosphoglycerate-independent phosphoglycerate mutase"/>
    <property type="match status" value="1"/>
</dbReference>
<dbReference type="PIRSF" id="PIRSF001492">
    <property type="entry name" value="IPGAM"/>
    <property type="match status" value="1"/>
</dbReference>
<dbReference type="SUPFAM" id="SSF64158">
    <property type="entry name" value="2,3-Bisphosphoglycerate-independent phosphoglycerate mutase, substrate-binding domain"/>
    <property type="match status" value="1"/>
</dbReference>
<feature type="domain" description="BPG-independent PGAM N-terminal" evidence="14">
    <location>
        <begin position="81"/>
        <end position="287"/>
    </location>
</feature>
<evidence type="ECO:0000313" key="15">
    <source>
        <dbReference type="EMBL" id="OGY98386.1"/>
    </source>
</evidence>
<keyword evidence="5 9" id="KW-0479">Metal-binding</keyword>
<feature type="binding site" evidence="9">
    <location>
        <position position="122"/>
    </location>
    <ligand>
        <name>substrate</name>
    </ligand>
</feature>
<evidence type="ECO:0000256" key="5">
    <source>
        <dbReference type="ARBA" id="ARBA00022723"/>
    </source>
</evidence>
<feature type="active site" description="Phosphoserine intermediate" evidence="9 11">
    <location>
        <position position="61"/>
    </location>
</feature>
<dbReference type="GO" id="GO:0006096">
    <property type="term" value="P:glycolytic process"/>
    <property type="evidence" value="ECO:0007669"/>
    <property type="project" value="UniProtKB-UniRule"/>
</dbReference>
<evidence type="ECO:0000256" key="1">
    <source>
        <dbReference type="ARBA" id="ARBA00000370"/>
    </source>
</evidence>
<dbReference type="UniPathway" id="UPA00109">
    <property type="reaction ID" value="UER00186"/>
</dbReference>
<comment type="similarity">
    <text evidence="4 9">Belongs to the BPG-independent phosphoglycerate mutase family.</text>
</comment>
<dbReference type="CDD" id="cd16010">
    <property type="entry name" value="iPGM"/>
    <property type="match status" value="1"/>
</dbReference>
<dbReference type="EMBL" id="MHKY01000035">
    <property type="protein sequence ID" value="OGY98386.1"/>
    <property type="molecule type" value="Genomic_DNA"/>
</dbReference>
<keyword evidence="8 9" id="KW-0413">Isomerase</keyword>
<evidence type="ECO:0000259" key="14">
    <source>
        <dbReference type="Pfam" id="PF06415"/>
    </source>
</evidence>
<dbReference type="Proteomes" id="UP000178796">
    <property type="component" value="Unassembled WGS sequence"/>
</dbReference>
<feature type="binding site" evidence="9">
    <location>
        <position position="185"/>
    </location>
    <ligand>
        <name>substrate</name>
    </ligand>
</feature>
<dbReference type="Pfam" id="PF01676">
    <property type="entry name" value="Metalloenzyme"/>
    <property type="match status" value="1"/>
</dbReference>
<dbReference type="InterPro" id="IPR017850">
    <property type="entry name" value="Alkaline_phosphatase_core_sf"/>
</dbReference>
<organism evidence="15 16">
    <name type="scientific">Candidatus Liptonbacteria bacterium RIFCSPHIGHO2_12_FULL_60_13</name>
    <dbReference type="NCBI Taxonomy" id="1798648"/>
    <lineage>
        <taxon>Bacteria</taxon>
        <taxon>Candidatus Liptoniibacteriota</taxon>
    </lineage>
</organism>
<feature type="binding site" evidence="9 12">
    <location>
        <position position="61"/>
    </location>
    <ligand>
        <name>Mn(2+)</name>
        <dbReference type="ChEBI" id="CHEBI:29035"/>
        <label>2</label>
    </ligand>
</feature>
<dbReference type="InterPro" id="IPR036646">
    <property type="entry name" value="PGAM_B_sf"/>
</dbReference>
<feature type="binding site" evidence="9 12">
    <location>
        <position position="450"/>
    </location>
    <ligand>
        <name>Mn(2+)</name>
        <dbReference type="ChEBI" id="CHEBI:29035"/>
        <label>1</label>
    </ligand>
</feature>
<comment type="pathway">
    <text evidence="3 9">Carbohydrate degradation; glycolysis; pyruvate from D-glyceraldehyde 3-phosphate: step 3/5.</text>
</comment>
<dbReference type="HAMAP" id="MF_01038">
    <property type="entry name" value="GpmI"/>
    <property type="match status" value="1"/>
</dbReference>
<dbReference type="PANTHER" id="PTHR31637:SF0">
    <property type="entry name" value="2,3-BISPHOSPHOGLYCERATE-INDEPENDENT PHOSPHOGLYCERATE MUTASE"/>
    <property type="match status" value="1"/>
</dbReference>
<evidence type="ECO:0000256" key="6">
    <source>
        <dbReference type="ARBA" id="ARBA00023152"/>
    </source>
</evidence>